<dbReference type="InterPro" id="IPR029044">
    <property type="entry name" value="Nucleotide-diphossugar_trans"/>
</dbReference>
<dbReference type="AlphaFoldDB" id="A0A4R5KFT3"/>
<proteinExistence type="predicted"/>
<organism evidence="1 2">
    <name type="scientific">Paenibacillus piri</name>
    <dbReference type="NCBI Taxonomy" id="2547395"/>
    <lineage>
        <taxon>Bacteria</taxon>
        <taxon>Bacillati</taxon>
        <taxon>Bacillota</taxon>
        <taxon>Bacilli</taxon>
        <taxon>Bacillales</taxon>
        <taxon>Paenibacillaceae</taxon>
        <taxon>Paenibacillus</taxon>
    </lineage>
</organism>
<keyword evidence="2" id="KW-1185">Reference proteome</keyword>
<dbReference type="EMBL" id="SMRT01000016">
    <property type="protein sequence ID" value="TDF93488.1"/>
    <property type="molecule type" value="Genomic_DNA"/>
</dbReference>
<dbReference type="PANTHER" id="PTHR21485:SF6">
    <property type="entry name" value="N-ACYLNEURAMINATE CYTIDYLYLTRANSFERASE-RELATED"/>
    <property type="match status" value="1"/>
</dbReference>
<dbReference type="RefSeq" id="WP_133233889.1">
    <property type="nucleotide sequence ID" value="NZ_SMRT01000016.1"/>
</dbReference>
<dbReference type="Pfam" id="PF02348">
    <property type="entry name" value="CTP_transf_3"/>
    <property type="match status" value="1"/>
</dbReference>
<keyword evidence="1" id="KW-0808">Transferase</keyword>
<dbReference type="Gene3D" id="3.90.550.10">
    <property type="entry name" value="Spore Coat Polysaccharide Biosynthesis Protein SpsA, Chain A"/>
    <property type="match status" value="1"/>
</dbReference>
<name>A0A4R5KFT3_9BACL</name>
<protein>
    <submittedName>
        <fullName evidence="1">Acylneuraminate cytidylyltransferase family protein</fullName>
    </submittedName>
</protein>
<dbReference type="PANTHER" id="PTHR21485">
    <property type="entry name" value="HAD SUPERFAMILY MEMBERS CMAS AND KDSC"/>
    <property type="match status" value="1"/>
</dbReference>
<dbReference type="OrthoDB" id="9805604at2"/>
<reference evidence="1 2" key="1">
    <citation type="submission" date="2019-03" db="EMBL/GenBank/DDBJ databases">
        <title>This is whole genome sequence of Paenibacillus sp MS74 strain.</title>
        <authorList>
            <person name="Trinh H.N."/>
        </authorList>
    </citation>
    <scope>NUCLEOTIDE SEQUENCE [LARGE SCALE GENOMIC DNA]</scope>
    <source>
        <strain evidence="1 2">MS74</strain>
    </source>
</reference>
<evidence type="ECO:0000313" key="2">
    <source>
        <dbReference type="Proteomes" id="UP000295636"/>
    </source>
</evidence>
<evidence type="ECO:0000313" key="1">
    <source>
        <dbReference type="EMBL" id="TDF93488.1"/>
    </source>
</evidence>
<dbReference type="GO" id="GO:0008781">
    <property type="term" value="F:N-acylneuraminate cytidylyltransferase activity"/>
    <property type="evidence" value="ECO:0007669"/>
    <property type="project" value="TreeGrafter"/>
</dbReference>
<dbReference type="SUPFAM" id="SSF53448">
    <property type="entry name" value="Nucleotide-diphospho-sugar transferases"/>
    <property type="match status" value="1"/>
</dbReference>
<keyword evidence="1" id="KW-0548">Nucleotidyltransferase</keyword>
<dbReference type="Proteomes" id="UP000295636">
    <property type="component" value="Unassembled WGS sequence"/>
</dbReference>
<dbReference type="InterPro" id="IPR003329">
    <property type="entry name" value="Cytidylyl_trans"/>
</dbReference>
<dbReference type="CDD" id="cd02513">
    <property type="entry name" value="CMP-NeuAc_Synthase"/>
    <property type="match status" value="1"/>
</dbReference>
<gene>
    <name evidence="1" type="ORF">E1757_26510</name>
</gene>
<accession>A0A4R5KFT3</accession>
<sequence length="228" mass="25374">MIEGKSVLAIIPARGGSKGVPRKNIKDLAGKPLIAWTIDQAQKSNYIDRLILSSEDAEIIEVARALGCEIPFVRPAELATDETSGLEPVWHALNHVPSYDYIVLLQPTSPLRTAADIDTCLELCIQHNAPSCVSVTVPDKSPYWMYTLDEESRMTPFIDIELKPRRQDMPPLASLNGAVYAAECEWLQAKRTFITKETIAYFMPRERSIDIDSEFDLQVAGAIIGMNL</sequence>
<dbReference type="InterPro" id="IPR050793">
    <property type="entry name" value="CMP-NeuNAc_synthase"/>
</dbReference>
<comment type="caution">
    <text evidence="1">The sequence shown here is derived from an EMBL/GenBank/DDBJ whole genome shotgun (WGS) entry which is preliminary data.</text>
</comment>